<accession>A0A644XK17</accession>
<dbReference type="Pfam" id="PF00005">
    <property type="entry name" value="ABC_tran"/>
    <property type="match status" value="1"/>
</dbReference>
<sequence length="222" mass="24529">MKSIDIRNVTKIYGKGEGKTKALDNVNLSIQEGELVAIMGPSGSGKSTLLNIIGCIDVATTGNYYLNEQLIENLSEKKLAEIRNKKIGFVYQNFNLLYDYNIIDNVTLPLTYSNNKKTMKKRGIDILRRVGLDSYINKKPSMLSGGQKQRVAIARALINNPDIILADEPTGSLDMASGENVIEILKEINKGGKTVIIVTHDINIAYKCNRIIKVIDGKVLSK</sequence>
<evidence type="ECO:0000256" key="1">
    <source>
        <dbReference type="ARBA" id="ARBA00005417"/>
    </source>
</evidence>
<evidence type="ECO:0000259" key="5">
    <source>
        <dbReference type="PROSITE" id="PS50893"/>
    </source>
</evidence>
<dbReference type="PROSITE" id="PS00211">
    <property type="entry name" value="ABC_TRANSPORTER_1"/>
    <property type="match status" value="1"/>
</dbReference>
<dbReference type="InterPro" id="IPR017871">
    <property type="entry name" value="ABC_transporter-like_CS"/>
</dbReference>
<keyword evidence="2" id="KW-0813">Transport</keyword>
<dbReference type="SUPFAM" id="SSF52540">
    <property type="entry name" value="P-loop containing nucleoside triphosphate hydrolases"/>
    <property type="match status" value="1"/>
</dbReference>
<keyword evidence="4 6" id="KW-0067">ATP-binding</keyword>
<dbReference type="SMART" id="SM00382">
    <property type="entry name" value="AAA"/>
    <property type="match status" value="1"/>
</dbReference>
<dbReference type="Gene3D" id="3.40.50.300">
    <property type="entry name" value="P-loop containing nucleotide triphosphate hydrolases"/>
    <property type="match status" value="1"/>
</dbReference>
<dbReference type="PANTHER" id="PTHR42798">
    <property type="entry name" value="LIPOPROTEIN-RELEASING SYSTEM ATP-BINDING PROTEIN LOLD"/>
    <property type="match status" value="1"/>
</dbReference>
<feature type="domain" description="ABC transporter" evidence="5">
    <location>
        <begin position="4"/>
        <end position="222"/>
    </location>
</feature>
<dbReference type="InterPro" id="IPR027417">
    <property type="entry name" value="P-loop_NTPase"/>
</dbReference>
<evidence type="ECO:0000313" key="6">
    <source>
        <dbReference type="EMBL" id="MPM16532.1"/>
    </source>
</evidence>
<comment type="similarity">
    <text evidence="1">Belongs to the ABC transporter superfamily.</text>
</comment>
<dbReference type="GO" id="GO:0016887">
    <property type="term" value="F:ATP hydrolysis activity"/>
    <property type="evidence" value="ECO:0007669"/>
    <property type="project" value="InterPro"/>
</dbReference>
<name>A0A644XK17_9ZZZZ</name>
<organism evidence="6">
    <name type="scientific">bioreactor metagenome</name>
    <dbReference type="NCBI Taxonomy" id="1076179"/>
    <lineage>
        <taxon>unclassified sequences</taxon>
        <taxon>metagenomes</taxon>
        <taxon>ecological metagenomes</taxon>
    </lineage>
</organism>
<dbReference type="InterPro" id="IPR017911">
    <property type="entry name" value="MacB-like_ATP-bd"/>
</dbReference>
<dbReference type="EMBL" id="VSSQ01002630">
    <property type="protein sequence ID" value="MPM16532.1"/>
    <property type="molecule type" value="Genomic_DNA"/>
</dbReference>
<gene>
    <name evidence="6" type="primary">macB_37</name>
    <name evidence="6" type="ORF">SDC9_62913</name>
</gene>
<dbReference type="PROSITE" id="PS50893">
    <property type="entry name" value="ABC_TRANSPORTER_2"/>
    <property type="match status" value="1"/>
</dbReference>
<dbReference type="GO" id="GO:0098796">
    <property type="term" value="C:membrane protein complex"/>
    <property type="evidence" value="ECO:0007669"/>
    <property type="project" value="UniProtKB-ARBA"/>
</dbReference>
<keyword evidence="3" id="KW-0547">Nucleotide-binding</keyword>
<evidence type="ECO:0000256" key="4">
    <source>
        <dbReference type="ARBA" id="ARBA00022840"/>
    </source>
</evidence>
<evidence type="ECO:0000256" key="2">
    <source>
        <dbReference type="ARBA" id="ARBA00022448"/>
    </source>
</evidence>
<dbReference type="EC" id="3.6.3.-" evidence="6"/>
<dbReference type="InterPro" id="IPR003593">
    <property type="entry name" value="AAA+_ATPase"/>
</dbReference>
<comment type="caution">
    <text evidence="6">The sequence shown here is derived from an EMBL/GenBank/DDBJ whole genome shotgun (WGS) entry which is preliminary data.</text>
</comment>
<evidence type="ECO:0000256" key="3">
    <source>
        <dbReference type="ARBA" id="ARBA00022741"/>
    </source>
</evidence>
<keyword evidence="6" id="KW-0378">Hydrolase</keyword>
<dbReference type="PANTHER" id="PTHR42798:SF7">
    <property type="entry name" value="ALPHA-D-RIBOSE 1-METHYLPHOSPHONATE 5-TRIPHOSPHATE SYNTHASE SUBUNIT PHNL"/>
    <property type="match status" value="1"/>
</dbReference>
<protein>
    <submittedName>
        <fullName evidence="6">Macrolide export ATP-binding/permease protein MacB</fullName>
        <ecNumber evidence="6">3.6.3.-</ecNumber>
    </submittedName>
</protein>
<dbReference type="CDD" id="cd03255">
    <property type="entry name" value="ABC_MJ0796_LolCDE_FtsE"/>
    <property type="match status" value="1"/>
</dbReference>
<proteinExistence type="inferred from homology"/>
<reference evidence="6" key="1">
    <citation type="submission" date="2019-08" db="EMBL/GenBank/DDBJ databases">
        <authorList>
            <person name="Kucharzyk K."/>
            <person name="Murdoch R.W."/>
            <person name="Higgins S."/>
            <person name="Loffler F."/>
        </authorList>
    </citation>
    <scope>NUCLEOTIDE SEQUENCE</scope>
</reference>
<dbReference type="GO" id="GO:0022857">
    <property type="term" value="F:transmembrane transporter activity"/>
    <property type="evidence" value="ECO:0007669"/>
    <property type="project" value="UniProtKB-ARBA"/>
</dbReference>
<dbReference type="InterPro" id="IPR003439">
    <property type="entry name" value="ABC_transporter-like_ATP-bd"/>
</dbReference>
<dbReference type="GO" id="GO:0005524">
    <property type="term" value="F:ATP binding"/>
    <property type="evidence" value="ECO:0007669"/>
    <property type="project" value="UniProtKB-KW"/>
</dbReference>
<dbReference type="FunFam" id="3.40.50.300:FF:000032">
    <property type="entry name" value="Export ABC transporter ATP-binding protein"/>
    <property type="match status" value="1"/>
</dbReference>
<dbReference type="AlphaFoldDB" id="A0A644XK17"/>